<dbReference type="OrthoDB" id="621744at2759"/>
<reference evidence="2" key="1">
    <citation type="submission" date="2020-10" db="EMBL/GenBank/DDBJ databases">
        <authorList>
            <person name="Han B."/>
            <person name="Lu T."/>
            <person name="Zhao Q."/>
            <person name="Huang X."/>
            <person name="Zhao Y."/>
        </authorList>
    </citation>
    <scope>NUCLEOTIDE SEQUENCE</scope>
</reference>
<protein>
    <recommendedName>
        <fullName evidence="1">KIB1-4 beta-propeller domain-containing protein</fullName>
    </recommendedName>
</protein>
<dbReference type="InterPro" id="IPR005174">
    <property type="entry name" value="KIB1-4_b-propeller"/>
</dbReference>
<sequence length="265" mass="30124">MRYRYAYSRNSFLYKLAVPSSVTLTPDSLFAVFTTDSYFHGTISICQPPIATDTVSNKDIESIVDIVFFDGKLYALNMYANLFVSEIGEGHKGKPKISATRCIVDSIEASRRCTYDERCTYVNFNYLVESDGKLLHVRRDVTILVPITDEHVVRARTVWFDVFEADLTADSCRKWKTVKTLGGQALFVGRCSKSFPATDCWVQEDCIYFISDYLKSEPRVDPLCDSGVFNMRNGKITPLLPEAVVVQTQGDRRGRQTWFFPSEAM</sequence>
<feature type="domain" description="KIB1-4 beta-propeller" evidence="1">
    <location>
        <begin position="9"/>
        <end position="230"/>
    </location>
</feature>
<dbReference type="PANTHER" id="PTHR33110:SF36">
    <property type="entry name" value="OS06G0148600 PROTEIN"/>
    <property type="match status" value="1"/>
</dbReference>
<gene>
    <name evidence="2" type="ORF">NCGR_LOCUS64354</name>
</gene>
<dbReference type="EMBL" id="CAJGYO010000019">
    <property type="protein sequence ID" value="CAD6340256.1"/>
    <property type="molecule type" value="Genomic_DNA"/>
</dbReference>
<evidence type="ECO:0000313" key="2">
    <source>
        <dbReference type="EMBL" id="CAD6340256.1"/>
    </source>
</evidence>
<name>A0A811SH52_9POAL</name>
<organism evidence="2 3">
    <name type="scientific">Miscanthus lutarioriparius</name>
    <dbReference type="NCBI Taxonomy" id="422564"/>
    <lineage>
        <taxon>Eukaryota</taxon>
        <taxon>Viridiplantae</taxon>
        <taxon>Streptophyta</taxon>
        <taxon>Embryophyta</taxon>
        <taxon>Tracheophyta</taxon>
        <taxon>Spermatophyta</taxon>
        <taxon>Magnoliopsida</taxon>
        <taxon>Liliopsida</taxon>
        <taxon>Poales</taxon>
        <taxon>Poaceae</taxon>
        <taxon>PACMAD clade</taxon>
        <taxon>Panicoideae</taxon>
        <taxon>Andropogonodae</taxon>
        <taxon>Andropogoneae</taxon>
        <taxon>Saccharinae</taxon>
        <taxon>Miscanthus</taxon>
    </lineage>
</organism>
<evidence type="ECO:0000259" key="1">
    <source>
        <dbReference type="Pfam" id="PF03478"/>
    </source>
</evidence>
<dbReference type="PANTHER" id="PTHR33110">
    <property type="entry name" value="F-BOX/KELCH-REPEAT PROTEIN-RELATED"/>
    <property type="match status" value="1"/>
</dbReference>
<evidence type="ECO:0000313" key="3">
    <source>
        <dbReference type="Proteomes" id="UP000604825"/>
    </source>
</evidence>
<comment type="caution">
    <text evidence="2">The sequence shown here is derived from an EMBL/GenBank/DDBJ whole genome shotgun (WGS) entry which is preliminary data.</text>
</comment>
<dbReference type="Proteomes" id="UP000604825">
    <property type="component" value="Unassembled WGS sequence"/>
</dbReference>
<accession>A0A811SH52</accession>
<dbReference type="AlphaFoldDB" id="A0A811SH52"/>
<keyword evidence="3" id="KW-1185">Reference proteome</keyword>
<proteinExistence type="predicted"/>
<dbReference type="Pfam" id="PF03478">
    <property type="entry name" value="Beta-prop_KIB1-4"/>
    <property type="match status" value="1"/>
</dbReference>